<keyword evidence="2" id="KW-1185">Reference proteome</keyword>
<comment type="caution">
    <text evidence="1">The sequence shown here is derived from an EMBL/GenBank/DDBJ whole genome shotgun (WGS) entry which is preliminary data.</text>
</comment>
<protein>
    <submittedName>
        <fullName evidence="1">Uncharacterized protein</fullName>
    </submittedName>
</protein>
<gene>
    <name evidence="1" type="ORF">POCTA_138.1.T0480011</name>
</gene>
<name>A0A8S1UQV2_PAROT</name>
<accession>A0A8S1UQV2</accession>
<reference evidence="1" key="1">
    <citation type="submission" date="2021-01" db="EMBL/GenBank/DDBJ databases">
        <authorList>
            <consortium name="Genoscope - CEA"/>
            <person name="William W."/>
        </authorList>
    </citation>
    <scope>NUCLEOTIDE SEQUENCE</scope>
</reference>
<proteinExistence type="predicted"/>
<dbReference type="AlphaFoldDB" id="A0A8S1UQV2"/>
<dbReference type="EMBL" id="CAJJDP010000048">
    <property type="protein sequence ID" value="CAD8166162.1"/>
    <property type="molecule type" value="Genomic_DNA"/>
</dbReference>
<dbReference type="Proteomes" id="UP000683925">
    <property type="component" value="Unassembled WGS sequence"/>
</dbReference>
<evidence type="ECO:0000313" key="2">
    <source>
        <dbReference type="Proteomes" id="UP000683925"/>
    </source>
</evidence>
<dbReference type="OrthoDB" id="306353at2759"/>
<sequence length="99" mass="11522">MGCHCTKTKEIKQSKQIKHPKLIKLKPLLYDQDQNTQSPITTDQIKDDLEDMKPPKLCYISNSSRGGIGKTKQVQREIGGKKERFSYLYIRPYQPNQQK</sequence>
<evidence type="ECO:0000313" key="1">
    <source>
        <dbReference type="EMBL" id="CAD8166162.1"/>
    </source>
</evidence>
<organism evidence="1 2">
    <name type="scientific">Paramecium octaurelia</name>
    <dbReference type="NCBI Taxonomy" id="43137"/>
    <lineage>
        <taxon>Eukaryota</taxon>
        <taxon>Sar</taxon>
        <taxon>Alveolata</taxon>
        <taxon>Ciliophora</taxon>
        <taxon>Intramacronucleata</taxon>
        <taxon>Oligohymenophorea</taxon>
        <taxon>Peniculida</taxon>
        <taxon>Parameciidae</taxon>
        <taxon>Paramecium</taxon>
    </lineage>
</organism>
<dbReference type="OMA" id="LCYISNT"/>